<feature type="domain" description="Amidase" evidence="1">
    <location>
        <begin position="28"/>
        <end position="452"/>
    </location>
</feature>
<accession>A0A849BG74</accession>
<organism evidence="2 3">
    <name type="scientific">Cupriavidus gilardii</name>
    <dbReference type="NCBI Taxonomy" id="82541"/>
    <lineage>
        <taxon>Bacteria</taxon>
        <taxon>Pseudomonadati</taxon>
        <taxon>Pseudomonadota</taxon>
        <taxon>Betaproteobacteria</taxon>
        <taxon>Burkholderiales</taxon>
        <taxon>Burkholderiaceae</taxon>
        <taxon>Cupriavidus</taxon>
    </lineage>
</organism>
<dbReference type="Proteomes" id="UP000542973">
    <property type="component" value="Unassembled WGS sequence"/>
</dbReference>
<name>A0A849BG74_9BURK</name>
<dbReference type="InterPro" id="IPR023631">
    <property type="entry name" value="Amidase_dom"/>
</dbReference>
<dbReference type="SUPFAM" id="SSF75304">
    <property type="entry name" value="Amidase signature (AS) enzymes"/>
    <property type="match status" value="1"/>
</dbReference>
<protein>
    <submittedName>
        <fullName evidence="2">Amidase</fullName>
    </submittedName>
</protein>
<dbReference type="Gene3D" id="3.90.1300.10">
    <property type="entry name" value="Amidase signature (AS) domain"/>
    <property type="match status" value="1"/>
</dbReference>
<evidence type="ECO:0000259" key="1">
    <source>
        <dbReference type="Pfam" id="PF01425"/>
    </source>
</evidence>
<evidence type="ECO:0000313" key="2">
    <source>
        <dbReference type="EMBL" id="NNH13336.1"/>
    </source>
</evidence>
<comment type="caution">
    <text evidence="2">The sequence shown here is derived from an EMBL/GenBank/DDBJ whole genome shotgun (WGS) entry which is preliminary data.</text>
</comment>
<gene>
    <name evidence="2" type="ORF">HLB16_20990</name>
</gene>
<dbReference type="Pfam" id="PF01425">
    <property type="entry name" value="Amidase"/>
    <property type="match status" value="1"/>
</dbReference>
<dbReference type="RefSeq" id="WP_053822132.1">
    <property type="nucleotide sequence ID" value="NZ_BAAAEB010000005.1"/>
</dbReference>
<dbReference type="PANTHER" id="PTHR11895:SF76">
    <property type="entry name" value="INDOLEACETAMIDE HYDROLASE"/>
    <property type="match status" value="1"/>
</dbReference>
<proteinExistence type="predicted"/>
<dbReference type="PANTHER" id="PTHR11895">
    <property type="entry name" value="TRANSAMIDASE"/>
    <property type="match status" value="1"/>
</dbReference>
<evidence type="ECO:0000313" key="3">
    <source>
        <dbReference type="Proteomes" id="UP000542973"/>
    </source>
</evidence>
<sequence length="510" mass="54325">MSDHNALTSLSAVELRRLIGARQLSPVELLEACIARIERYNPLINAITATCYERAREEARAAEQAVMRGESLGLLHGLPLGVKDLEATAGLLTTYGSPLYRGNVPAQDNTLVARLRAAGAVVVGKTNIPEMGAGANSRNTVWGATGNPFNPNLNAGGSSGGSAAALAADFLPVCTGSDTGGSLRIPAAKCGVVGFRPSPGLVPNSRKLLGWTPISVVGPMGRTVADACLQLAASAGQSAGDPLSHAVDPLAFLTPPRIDLSGLRVGWTEDFGSCAVDPDIRRVFRARIAAMRHLFKSCDEVAFDLGDVHRCFDVLRAESFVASLRDTYERDPDSLGPNTRANYEIGARMSLVDSAWAQAEQTRILQRFQQAFRDYDVILSPTTPVSPFPWTQLYADVVDGQKQENYYRWLALTYVVTLTTHPCIALPCGTDEAGMPFGLQITGPFRGDALTLGVAQAMESAFASMPGLSRPKPDLDRLKPAEPDLRSIVTAPPEVVGEIGKVWAGTVSAV</sequence>
<dbReference type="GO" id="GO:0003824">
    <property type="term" value="F:catalytic activity"/>
    <property type="evidence" value="ECO:0007669"/>
    <property type="project" value="InterPro"/>
</dbReference>
<dbReference type="InterPro" id="IPR036928">
    <property type="entry name" value="AS_sf"/>
</dbReference>
<dbReference type="EMBL" id="JABEMD010000045">
    <property type="protein sequence ID" value="NNH13336.1"/>
    <property type="molecule type" value="Genomic_DNA"/>
</dbReference>
<dbReference type="InterPro" id="IPR000120">
    <property type="entry name" value="Amidase"/>
</dbReference>
<reference evidence="2 3" key="1">
    <citation type="submission" date="2020-05" db="EMBL/GenBank/DDBJ databases">
        <title>MicrobeNet Type strains.</title>
        <authorList>
            <person name="Nicholson A.C."/>
        </authorList>
    </citation>
    <scope>NUCLEOTIDE SEQUENCE [LARGE SCALE GENOMIC DNA]</scope>
    <source>
        <strain evidence="2 3">ATCC 700815</strain>
    </source>
</reference>
<dbReference type="AlphaFoldDB" id="A0A849BG74"/>